<dbReference type="SUPFAM" id="SSF50630">
    <property type="entry name" value="Acid proteases"/>
    <property type="match status" value="1"/>
</dbReference>
<comment type="caution">
    <text evidence="3">The sequence shown here is derived from an EMBL/GenBank/DDBJ whole genome shotgun (WGS) entry which is preliminary data.</text>
</comment>
<evidence type="ECO:0000256" key="1">
    <source>
        <dbReference type="SAM" id="MobiDB-lite"/>
    </source>
</evidence>
<dbReference type="Proteomes" id="UP000765509">
    <property type="component" value="Unassembled WGS sequence"/>
</dbReference>
<name>A0A9Q3EXL3_9BASI</name>
<dbReference type="InterPro" id="IPR054722">
    <property type="entry name" value="PolX-like_BBD"/>
</dbReference>
<feature type="region of interest" description="Disordered" evidence="1">
    <location>
        <begin position="1"/>
        <end position="29"/>
    </location>
</feature>
<evidence type="ECO:0000313" key="3">
    <source>
        <dbReference type="EMBL" id="MBW0527015.1"/>
    </source>
</evidence>
<reference evidence="3" key="1">
    <citation type="submission" date="2021-03" db="EMBL/GenBank/DDBJ databases">
        <title>Draft genome sequence of rust myrtle Austropuccinia psidii MF-1, a brazilian biotype.</title>
        <authorList>
            <person name="Quecine M.C."/>
            <person name="Pachon D.M.R."/>
            <person name="Bonatelli M.L."/>
            <person name="Correr F.H."/>
            <person name="Franceschini L.M."/>
            <person name="Leite T.F."/>
            <person name="Margarido G.R.A."/>
            <person name="Almeida C.A."/>
            <person name="Ferrarezi J.A."/>
            <person name="Labate C.A."/>
        </authorList>
    </citation>
    <scope>NUCLEOTIDE SEQUENCE</scope>
    <source>
        <strain evidence="3">MF-1</strain>
    </source>
</reference>
<dbReference type="OrthoDB" id="2506384at2759"/>
<dbReference type="EMBL" id="AVOT02033161">
    <property type="protein sequence ID" value="MBW0527015.1"/>
    <property type="molecule type" value="Genomic_DNA"/>
</dbReference>
<dbReference type="AlphaFoldDB" id="A0A9Q3EXL3"/>
<dbReference type="InterPro" id="IPR021109">
    <property type="entry name" value="Peptidase_aspartic_dom_sf"/>
</dbReference>
<evidence type="ECO:0000259" key="2">
    <source>
        <dbReference type="Pfam" id="PF22936"/>
    </source>
</evidence>
<feature type="compositionally biased region" description="Polar residues" evidence="1">
    <location>
        <begin position="9"/>
        <end position="18"/>
    </location>
</feature>
<sequence length="123" mass="13664">MLERLQAAKNISSVNAMSKSKDPTRPTTSDYEAFITDEINAMLSKQNHGLIYLDSGARRAVVNDLMLLVDPTPVKKQIHTFSTPVKVTHQGTLYFKGIKLYPVYYVPNGPVNLLSVSQLCDHG</sequence>
<evidence type="ECO:0000313" key="4">
    <source>
        <dbReference type="Proteomes" id="UP000765509"/>
    </source>
</evidence>
<accession>A0A9Q3EXL3</accession>
<feature type="domain" description="Retrovirus-related Pol polyprotein from transposon TNT 1-94-like beta-barrel" evidence="2">
    <location>
        <begin position="52"/>
        <end position="123"/>
    </location>
</feature>
<protein>
    <recommendedName>
        <fullName evidence="2">Retrovirus-related Pol polyprotein from transposon TNT 1-94-like beta-barrel domain-containing protein</fullName>
    </recommendedName>
</protein>
<dbReference type="Pfam" id="PF22936">
    <property type="entry name" value="Pol_BBD"/>
    <property type="match status" value="1"/>
</dbReference>
<proteinExistence type="predicted"/>
<gene>
    <name evidence="3" type="ORF">O181_066730</name>
</gene>
<keyword evidence="4" id="KW-1185">Reference proteome</keyword>
<organism evidence="3 4">
    <name type="scientific">Austropuccinia psidii MF-1</name>
    <dbReference type="NCBI Taxonomy" id="1389203"/>
    <lineage>
        <taxon>Eukaryota</taxon>
        <taxon>Fungi</taxon>
        <taxon>Dikarya</taxon>
        <taxon>Basidiomycota</taxon>
        <taxon>Pucciniomycotina</taxon>
        <taxon>Pucciniomycetes</taxon>
        <taxon>Pucciniales</taxon>
        <taxon>Sphaerophragmiaceae</taxon>
        <taxon>Austropuccinia</taxon>
    </lineage>
</organism>